<name>A0A811U7H3_CERCA</name>
<evidence type="ECO:0000313" key="2">
    <source>
        <dbReference type="Proteomes" id="UP000606786"/>
    </source>
</evidence>
<accession>A0A811U7H3</accession>
<protein>
    <submittedName>
        <fullName evidence="1">(Mediterranean fruit fly) hypothetical protein</fullName>
    </submittedName>
</protein>
<dbReference type="Proteomes" id="UP000606786">
    <property type="component" value="Unassembled WGS sequence"/>
</dbReference>
<dbReference type="EMBL" id="CAJHJT010000001">
    <property type="protein sequence ID" value="CAD6993313.1"/>
    <property type="molecule type" value="Genomic_DNA"/>
</dbReference>
<gene>
    <name evidence="1" type="ORF">CCAP1982_LOCUS2130</name>
</gene>
<organism evidence="1 2">
    <name type="scientific">Ceratitis capitata</name>
    <name type="common">Mediterranean fruit fly</name>
    <name type="synonym">Tephritis capitata</name>
    <dbReference type="NCBI Taxonomy" id="7213"/>
    <lineage>
        <taxon>Eukaryota</taxon>
        <taxon>Metazoa</taxon>
        <taxon>Ecdysozoa</taxon>
        <taxon>Arthropoda</taxon>
        <taxon>Hexapoda</taxon>
        <taxon>Insecta</taxon>
        <taxon>Pterygota</taxon>
        <taxon>Neoptera</taxon>
        <taxon>Endopterygota</taxon>
        <taxon>Diptera</taxon>
        <taxon>Brachycera</taxon>
        <taxon>Muscomorpha</taxon>
        <taxon>Tephritoidea</taxon>
        <taxon>Tephritidae</taxon>
        <taxon>Ceratitis</taxon>
        <taxon>Ceratitis</taxon>
    </lineage>
</organism>
<evidence type="ECO:0000313" key="1">
    <source>
        <dbReference type="EMBL" id="CAD6993313.1"/>
    </source>
</evidence>
<keyword evidence="2" id="KW-1185">Reference proteome</keyword>
<comment type="caution">
    <text evidence="1">The sequence shown here is derived from an EMBL/GenBank/DDBJ whole genome shotgun (WGS) entry which is preliminary data.</text>
</comment>
<dbReference type="AlphaFoldDB" id="A0A811U7H3"/>
<sequence length="112" mass="12483">MHARVYKPGFHTQGYAQIHFIKFTQFPSGMQRVVALQAPTAQLSTGGPVEPYDGARCEVRARLNSAQLHSLTYNFHHFHPKRQITSGTPFRRSGLVGELLPVCVLACLGNKH</sequence>
<reference evidence="1" key="1">
    <citation type="submission" date="2020-11" db="EMBL/GenBank/DDBJ databases">
        <authorList>
            <person name="Whitehead M."/>
        </authorList>
    </citation>
    <scope>NUCLEOTIDE SEQUENCE</scope>
    <source>
        <strain evidence="1">EGII</strain>
    </source>
</reference>
<proteinExistence type="predicted"/>